<dbReference type="Pfam" id="PF00109">
    <property type="entry name" value="ketoacyl-synt"/>
    <property type="match status" value="1"/>
</dbReference>
<keyword evidence="2" id="KW-0597">Phosphoprotein</keyword>
<dbReference type="InterPro" id="IPR020841">
    <property type="entry name" value="PKS_Beta-ketoAc_synthase_dom"/>
</dbReference>
<gene>
    <name evidence="4" type="ORF">P174DRAFT_472774</name>
</gene>
<dbReference type="EMBL" id="MSZS01000012">
    <property type="protein sequence ID" value="PKX88813.1"/>
    <property type="molecule type" value="Genomic_DNA"/>
</dbReference>
<dbReference type="RefSeq" id="XP_024677408.1">
    <property type="nucleotide sequence ID" value="XM_024830621.1"/>
</dbReference>
<dbReference type="Gene3D" id="3.40.47.10">
    <property type="match status" value="1"/>
</dbReference>
<feature type="domain" description="Ketosynthase family 3 (KS3)" evidence="3">
    <location>
        <begin position="1"/>
        <end position="107"/>
    </location>
</feature>
<protein>
    <submittedName>
        <fullName evidence="4">Thiolase-like protein</fullName>
    </submittedName>
</protein>
<dbReference type="InterPro" id="IPR014030">
    <property type="entry name" value="Ketoacyl_synth_N"/>
</dbReference>
<dbReference type="PROSITE" id="PS52004">
    <property type="entry name" value="KS3_2"/>
    <property type="match status" value="1"/>
</dbReference>
<dbReference type="PANTHER" id="PTHR43775:SF21">
    <property type="entry name" value="NON-REDUCING POLYKETIDE SYNTHASE AUSA-RELATED"/>
    <property type="match status" value="1"/>
</dbReference>
<reference evidence="5" key="1">
    <citation type="journal article" date="2018" name="Proc. Natl. Acad. Sci. U.S.A.">
        <title>Linking secondary metabolites to gene clusters through genome sequencing of six diverse Aspergillus species.</title>
        <authorList>
            <person name="Kaerboelling I."/>
            <person name="Vesth T.C."/>
            <person name="Frisvad J.C."/>
            <person name="Nybo J.L."/>
            <person name="Theobald S."/>
            <person name="Kuo A."/>
            <person name="Bowyer P."/>
            <person name="Matsuda Y."/>
            <person name="Mondo S."/>
            <person name="Lyhne E.K."/>
            <person name="Kogle M.E."/>
            <person name="Clum A."/>
            <person name="Lipzen A."/>
            <person name="Salamov A."/>
            <person name="Ngan C.Y."/>
            <person name="Daum C."/>
            <person name="Chiniquy J."/>
            <person name="Barry K."/>
            <person name="LaButti K."/>
            <person name="Haridas S."/>
            <person name="Simmons B.A."/>
            <person name="Magnuson J.K."/>
            <person name="Mortensen U.H."/>
            <person name="Larsen T.O."/>
            <person name="Grigoriev I.V."/>
            <person name="Baker S.E."/>
            <person name="Andersen M.R."/>
        </authorList>
    </citation>
    <scope>NUCLEOTIDE SEQUENCE [LARGE SCALE GENOMIC DNA]</scope>
    <source>
        <strain evidence="5">IBT 16806</strain>
    </source>
</reference>
<dbReference type="VEuPathDB" id="FungiDB:P174DRAFT_472774"/>
<organism evidence="4 5">
    <name type="scientific">Aspergillus novofumigatus (strain IBT 16806)</name>
    <dbReference type="NCBI Taxonomy" id="1392255"/>
    <lineage>
        <taxon>Eukaryota</taxon>
        <taxon>Fungi</taxon>
        <taxon>Dikarya</taxon>
        <taxon>Ascomycota</taxon>
        <taxon>Pezizomycotina</taxon>
        <taxon>Eurotiomycetes</taxon>
        <taxon>Eurotiomycetidae</taxon>
        <taxon>Eurotiales</taxon>
        <taxon>Aspergillaceae</taxon>
        <taxon>Aspergillus</taxon>
        <taxon>Aspergillus subgen. Fumigati</taxon>
    </lineage>
</organism>
<evidence type="ECO:0000256" key="1">
    <source>
        <dbReference type="ARBA" id="ARBA00022450"/>
    </source>
</evidence>
<dbReference type="PANTHER" id="PTHR43775">
    <property type="entry name" value="FATTY ACID SYNTHASE"/>
    <property type="match status" value="1"/>
</dbReference>
<dbReference type="Proteomes" id="UP000234474">
    <property type="component" value="Unassembled WGS sequence"/>
</dbReference>
<comment type="caution">
    <text evidence="4">The sequence shown here is derived from an EMBL/GenBank/DDBJ whole genome shotgun (WGS) entry which is preliminary data.</text>
</comment>
<keyword evidence="5" id="KW-1185">Reference proteome</keyword>
<dbReference type="AlphaFoldDB" id="A0A2I1BTT2"/>
<sequence>MVVIHQACWAIQAGECTRAVVGGINLITNTALFQALHAGGFINLTGACKMFDAHADGYCRGEAVSLMVLKSLSRALNDKDHINSILLATANNQNLNYTSIINTVLES</sequence>
<dbReference type="GO" id="GO:0044550">
    <property type="term" value="P:secondary metabolite biosynthetic process"/>
    <property type="evidence" value="ECO:0007669"/>
    <property type="project" value="TreeGrafter"/>
</dbReference>
<dbReference type="OMA" id="QAGECTR"/>
<accession>A0A2I1BTT2</accession>
<name>A0A2I1BTT2_ASPN1</name>
<dbReference type="OrthoDB" id="329835at2759"/>
<proteinExistence type="predicted"/>
<dbReference type="InterPro" id="IPR050091">
    <property type="entry name" value="PKS_NRPS_Biosynth_Enz"/>
</dbReference>
<evidence type="ECO:0000313" key="4">
    <source>
        <dbReference type="EMBL" id="PKX88813.1"/>
    </source>
</evidence>
<evidence type="ECO:0000256" key="2">
    <source>
        <dbReference type="ARBA" id="ARBA00022553"/>
    </source>
</evidence>
<dbReference type="SUPFAM" id="SSF53901">
    <property type="entry name" value="Thiolase-like"/>
    <property type="match status" value="1"/>
</dbReference>
<evidence type="ECO:0000313" key="5">
    <source>
        <dbReference type="Proteomes" id="UP000234474"/>
    </source>
</evidence>
<dbReference type="GO" id="GO:0004312">
    <property type="term" value="F:fatty acid synthase activity"/>
    <property type="evidence" value="ECO:0007669"/>
    <property type="project" value="TreeGrafter"/>
</dbReference>
<keyword evidence="1" id="KW-0596">Phosphopantetheine</keyword>
<dbReference type="InterPro" id="IPR016039">
    <property type="entry name" value="Thiolase-like"/>
</dbReference>
<dbReference type="GO" id="GO:0006633">
    <property type="term" value="P:fatty acid biosynthetic process"/>
    <property type="evidence" value="ECO:0007669"/>
    <property type="project" value="TreeGrafter"/>
</dbReference>
<dbReference type="GeneID" id="36537948"/>
<evidence type="ECO:0000259" key="3">
    <source>
        <dbReference type="PROSITE" id="PS52004"/>
    </source>
</evidence>
<dbReference type="STRING" id="1392255.A0A2I1BTT2"/>